<dbReference type="SUPFAM" id="SSF54060">
    <property type="entry name" value="His-Me finger endonucleases"/>
    <property type="match status" value="1"/>
</dbReference>
<accession>A0A385E765</accession>
<proteinExistence type="predicted"/>
<dbReference type="GeneID" id="54999427"/>
<evidence type="ECO:0000313" key="2">
    <source>
        <dbReference type="Proteomes" id="UP000263435"/>
    </source>
</evidence>
<dbReference type="InterPro" id="IPR044925">
    <property type="entry name" value="His-Me_finger_sf"/>
</dbReference>
<protein>
    <submittedName>
        <fullName evidence="1">Uncharacterized protein</fullName>
    </submittedName>
</protein>
<sequence>MDIPGYSKYKFNHSTLTVTNLHSGKELVVGKDGRVKIKSDCGKWHKKSISQLKGLANPINLEDWDLVPGTEGLYINKSGQVLSLSTAFQGGKLLEPYINKEGYLTVAATILGKRAPIPVHCLLALTYLDPDYLDKGLLCRHLDDNKLNNNLNNLAVGTYSENLLDAYKNGKR</sequence>
<dbReference type="Proteomes" id="UP000263435">
    <property type="component" value="Segment"/>
</dbReference>
<reference evidence="1 2" key="1">
    <citation type="submission" date="2018-07" db="EMBL/GenBank/DDBJ databases">
        <title>Sequencing of PG07.</title>
        <authorList>
            <person name="Ding T."/>
        </authorList>
    </citation>
    <scope>NUCLEOTIDE SEQUENCE [LARGE SCALE GENOMIC DNA]</scope>
</reference>
<dbReference type="RefSeq" id="YP_009808524.1">
    <property type="nucleotide sequence ID" value="NC_048041.1"/>
</dbReference>
<dbReference type="EMBL" id="MH645904">
    <property type="protein sequence ID" value="AXQ66702.1"/>
    <property type="molecule type" value="Genomic_DNA"/>
</dbReference>
<name>A0A385E765_9CAUD</name>
<dbReference type="Gene3D" id="3.90.75.20">
    <property type="match status" value="1"/>
</dbReference>
<keyword evidence="2" id="KW-1185">Reference proteome</keyword>
<evidence type="ECO:0000313" key="1">
    <source>
        <dbReference type="EMBL" id="AXQ66702.1"/>
    </source>
</evidence>
<dbReference type="KEGG" id="vg:54999427"/>
<organism evidence="1 2">
    <name type="scientific">Vibrio phage vB_VpS_PG07</name>
    <dbReference type="NCBI Taxonomy" id="2301664"/>
    <lineage>
        <taxon>Viruses</taxon>
        <taxon>Duplodnaviria</taxon>
        <taxon>Heunggongvirae</taxon>
        <taxon>Uroviricota</taxon>
        <taxon>Caudoviricetes</taxon>
        <taxon>Demerecviridae</taxon>
        <taxon>Pogseptimavirus</taxon>
        <taxon>Pogseptimavirus PG07</taxon>
    </lineage>
</organism>